<reference evidence="3 4" key="1">
    <citation type="submission" date="2023-07" db="EMBL/GenBank/DDBJ databases">
        <title>Paenibacillus sp. JX-17 nov. isolated from soil.</title>
        <authorList>
            <person name="Wan Y."/>
            <person name="Liu B."/>
        </authorList>
    </citation>
    <scope>NUCLEOTIDE SEQUENCE [LARGE SCALE GENOMIC DNA]</scope>
    <source>
        <strain evidence="3 4">JX-17</strain>
    </source>
</reference>
<organism evidence="3 4">
    <name type="scientific">Paenibacillus lacisoli</name>
    <dbReference type="NCBI Taxonomy" id="3064525"/>
    <lineage>
        <taxon>Bacteria</taxon>
        <taxon>Bacillati</taxon>
        <taxon>Bacillota</taxon>
        <taxon>Bacilli</taxon>
        <taxon>Bacillales</taxon>
        <taxon>Paenibacillaceae</taxon>
        <taxon>Paenibacillus</taxon>
    </lineage>
</organism>
<dbReference type="RefSeq" id="WP_305022135.1">
    <property type="nucleotide sequence ID" value="NZ_JAUQTB010000001.1"/>
</dbReference>
<comment type="caution">
    <text evidence="3">The sequence shown here is derived from an EMBL/GenBank/DDBJ whole genome shotgun (WGS) entry which is preliminary data.</text>
</comment>
<evidence type="ECO:0000313" key="3">
    <source>
        <dbReference type="EMBL" id="MDO7904939.1"/>
    </source>
</evidence>
<dbReference type="Gene3D" id="3.10.350.10">
    <property type="entry name" value="LysM domain"/>
    <property type="match status" value="1"/>
</dbReference>
<sequence length="120" mass="12940">MLKYSTYQSIYNKNETSTQSEPKKMVSLKSNGSLCLKIIALLIVVGITCSGVIKAFAGSAEPVGSGQQIVVEQGDTLWEIAVSHKPKTMDTRVYIEAIKMASGMTDSSIETGQILVLPEL</sequence>
<proteinExistence type="predicted"/>
<dbReference type="EMBL" id="JAUQTB010000001">
    <property type="protein sequence ID" value="MDO7904939.1"/>
    <property type="molecule type" value="Genomic_DNA"/>
</dbReference>
<evidence type="ECO:0000313" key="4">
    <source>
        <dbReference type="Proteomes" id="UP001240171"/>
    </source>
</evidence>
<feature type="transmembrane region" description="Helical" evidence="1">
    <location>
        <begin position="34"/>
        <end position="57"/>
    </location>
</feature>
<keyword evidence="1" id="KW-1133">Transmembrane helix</keyword>
<name>A0ABT9C6P4_9BACL</name>
<dbReference type="CDD" id="cd00118">
    <property type="entry name" value="LysM"/>
    <property type="match status" value="1"/>
</dbReference>
<dbReference type="Proteomes" id="UP001240171">
    <property type="component" value="Unassembled WGS sequence"/>
</dbReference>
<accession>A0ABT9C6P4</accession>
<protein>
    <submittedName>
        <fullName evidence="3">LysM peptidoglycan-binding domain-containing protein</fullName>
    </submittedName>
</protein>
<feature type="domain" description="LysM" evidence="2">
    <location>
        <begin position="67"/>
        <end position="117"/>
    </location>
</feature>
<evidence type="ECO:0000259" key="2">
    <source>
        <dbReference type="PROSITE" id="PS51782"/>
    </source>
</evidence>
<keyword evidence="4" id="KW-1185">Reference proteome</keyword>
<keyword evidence="1" id="KW-0812">Transmembrane</keyword>
<dbReference type="InterPro" id="IPR036779">
    <property type="entry name" value="LysM_dom_sf"/>
</dbReference>
<evidence type="ECO:0000256" key="1">
    <source>
        <dbReference type="SAM" id="Phobius"/>
    </source>
</evidence>
<dbReference type="Pfam" id="PF01476">
    <property type="entry name" value="LysM"/>
    <property type="match status" value="1"/>
</dbReference>
<gene>
    <name evidence="3" type="ORF">Q5741_00760</name>
</gene>
<dbReference type="PROSITE" id="PS51782">
    <property type="entry name" value="LYSM"/>
    <property type="match status" value="1"/>
</dbReference>
<keyword evidence="1" id="KW-0472">Membrane</keyword>
<dbReference type="InterPro" id="IPR018392">
    <property type="entry name" value="LysM"/>
</dbReference>